<dbReference type="EMBL" id="JAHQCR010000090">
    <property type="protein sequence ID" value="MBU9724265.1"/>
    <property type="molecule type" value="Genomic_DNA"/>
</dbReference>
<dbReference type="Pfam" id="PF19077">
    <property type="entry name" value="Big_13"/>
    <property type="match status" value="2"/>
</dbReference>
<keyword evidence="2" id="KW-0472">Membrane</keyword>
<feature type="compositionally biased region" description="Acidic residues" evidence="1">
    <location>
        <begin position="91"/>
        <end position="131"/>
    </location>
</feature>
<proteinExistence type="predicted"/>
<protein>
    <submittedName>
        <fullName evidence="6">Ig-like domain repeat protein</fullName>
    </submittedName>
</protein>
<dbReference type="InterPro" id="IPR013783">
    <property type="entry name" value="Ig-like_fold"/>
</dbReference>
<feature type="domain" description="Ig-like" evidence="3">
    <location>
        <begin position="1197"/>
        <end position="1225"/>
    </location>
</feature>
<dbReference type="Proteomes" id="UP000790580">
    <property type="component" value="Unassembled WGS sequence"/>
</dbReference>
<keyword evidence="2" id="KW-0812">Transmembrane</keyword>
<organism evidence="6 7">
    <name type="scientific">Evansella alkalicola</name>
    <dbReference type="NCBI Taxonomy" id="745819"/>
    <lineage>
        <taxon>Bacteria</taxon>
        <taxon>Bacillati</taxon>
        <taxon>Bacillota</taxon>
        <taxon>Bacilli</taxon>
        <taxon>Bacillales</taxon>
        <taxon>Bacillaceae</taxon>
        <taxon>Evansella</taxon>
    </lineage>
</organism>
<evidence type="ECO:0000256" key="1">
    <source>
        <dbReference type="SAM" id="MobiDB-lite"/>
    </source>
</evidence>
<dbReference type="Pfam" id="PF13750">
    <property type="entry name" value="Big_3_3"/>
    <property type="match status" value="2"/>
</dbReference>
<evidence type="ECO:0000259" key="5">
    <source>
        <dbReference type="Pfam" id="PF19077"/>
    </source>
</evidence>
<name>A0ABS6K092_9BACI</name>
<reference evidence="6 7" key="1">
    <citation type="submission" date="2021-06" db="EMBL/GenBank/DDBJ databases">
        <title>Bacillus sp. RD4P76, an endophyte from a halophyte.</title>
        <authorList>
            <person name="Sun J.-Q."/>
        </authorList>
    </citation>
    <scope>NUCLEOTIDE SEQUENCE [LARGE SCALE GENOMIC DNA]</scope>
    <source>
        <strain evidence="6 7">JCM 17098</strain>
    </source>
</reference>
<comment type="caution">
    <text evidence="6">The sequence shown here is derived from an EMBL/GenBank/DDBJ whole genome shotgun (WGS) entry which is preliminary data.</text>
</comment>
<dbReference type="InterPro" id="IPR044016">
    <property type="entry name" value="Big_13"/>
</dbReference>
<feature type="domain" description="Ig-like" evidence="3">
    <location>
        <begin position="1641"/>
        <end position="1695"/>
    </location>
</feature>
<feature type="compositionally biased region" description="Acidic residues" evidence="1">
    <location>
        <begin position="201"/>
        <end position="212"/>
    </location>
</feature>
<sequence>MVDSIVRTYKRNHIFKYLTIALLLFSAIFFASSAFSTTSDERFIKLEGEEPWKMSQDFEEEWFVNAEEKISFEVDLSDDYERLVESLPKEEEGEGTEPEPEPEPGSDDGTNGEEETEPDPEGDTDGDENGNTDDGTKSDDDANQENELDSETLTVTTNGDGNGEIPEAGSDGDLGEPENQNESNEPGEDENNEQDKTEPTEPTEPEQPELPIDLDELTEPFTIAVSFEDGTIVDAVEISKVEDEERGFTGVFNVEFLIPEDEEKSYNGQFEIALSFIEDNEWGIEFPENIPENTFDFHITRDTILPEIEIAGVPDDTSTSDVEIKTTITEENIEEVRIYRHLLKEGEEKTLIEESDKKKSYSHDFEENGTYEITVVVVDKAGNEQTATTTFAILKGEHEFPLFITNKDNNEDLSQGDATASDNLELYINNYIAMSSIDLTVTKVAAETGEIETSKEVVAVNGNHTDYRRLLGRYIDDEGEYTISVTTTGRHRNAGTQEFEDFSFSYDTTAPELQILKEDGTDLSDEEQFEEPLELTFNVIDENYDQQATELKIQLETLEGSEEFTPEFDESGTATFTANEDGVYTIEFSSTDRAGNSSEEELSFSLDQSPPEVDWNFEEREFFNDPDGKTVTITIRGILVDFGTHEFQVTKDGEPYDADFARSRSLFKVEYEYTFEEEGDYEIIADIRSVFGKEETVTKSFILDTTPPSIVVEGSINDGDIVQSGDVDITIADKYLDEYEITVYQNGEPTDAGDAGSDLLVNGESIHHALSFNDGEGLYDEYKIVIEATDKAGNHATEEMEFIIDTTNPEISINGVERGVYYSEPQSIEFVFEDDTLDLGQTILEITKDDDDAIYLTLDDLEKLDGESVDGKKGTYRTPADLAEGKYQIVAESIDLAGNKTSIKDFTFYVDMTPPVIEFTGVNDGAIVQDGAVHLHVTDEPFATNAHYDVYKVEYAVYKNGEKLEDRSNTYENRTWESDYPIVFNEEEARDLDDHYEIVVNAWDEAGNHAEESIALTIDSTNPEIEIGGVEEDAHYKESDDRTATITFTDENLDLDQTTIVVYKDGNEEPYQTLDEGHFELTSESGEGTVLVFENKEPFVQGEYTIVVNTTDRAGNEAEEKAVSFTVDFTPPTINLPGSISNGDYLQSGDLTVRVNDNYAVHRVRVTETKNGTATVLHDGAWDGNLELLYNEAARRNLDDDYEIKVEAWDRAGNKTERTRSFTIDTTNPSISLPSRGDKTYHRSSRTVNVSVDERNMEELRVTVNRKDPVTERVLETWTFRENERAWSHEFVDEYLYTIDVRATDKAGNRTTASTTLVIDKTDPMLSINNVTSDEHYKSRTATIRVQDTTIDLDRTTLRVQREWNGTKRNYSVDPLTLKNATTAETEIRFTQEGIYYIDLTSTDKAGNRTTHETVFFYIDNTEPVLSIDGVEENSYNPTDMRVSVSVEELNYEWNDVELIVTKDNQPYNMGTWRNTGLISRLAHNFTQDGEYRISITAEDKAGNGPVSLSRVFTIDKIDPDITITGVENEEYYNEDRPVNVTIQDTNLDINNITVTRDGASYNAGGFAVSGDLATLNHNFSAEGYYEIFVEAIDKAGNRSEQRIAFTIDKTPPVITPMFSGEDRVIVDGEYINRIFTPNFVLDEADDSITSVRLNGQDVTGRIPTASTDMEYHFEVRAVDFAGNETTLEIFFTLDTTMPELDISGIVDGYFNESITPTITYYDLNIDESRTRVTLNGQPFESGTVLEYEQDYVLEAVVTDLADNVTSRTIVFTIDKTAPTISFLEPINDRYFNYSLIPEFLIESLSPYDIIAITLNGNTYNIGDPIEEEGKHVLFFEVMDSAGNIQQLSVEFIIDLTPPEVIYSGVEDQGTYFETVNLELRLDDPMDKINSVMINGELFSGDVLDVDGYETIRTTLSEIGVYEVIVEASDEAGNESTFALSFEIAEKGLFTKYYENTLLFGGSIALVLTSLIAGTTVYARRRKHGKKAEEVELEE</sequence>
<dbReference type="Gene3D" id="2.60.40.10">
    <property type="entry name" value="Immunoglobulins"/>
    <property type="match status" value="6"/>
</dbReference>
<feature type="compositionally biased region" description="Acidic residues" evidence="1">
    <location>
        <begin position="141"/>
        <end position="150"/>
    </location>
</feature>
<accession>A0ABS6K092</accession>
<dbReference type="InterPro" id="IPR022038">
    <property type="entry name" value="Ig-like_bact"/>
</dbReference>
<gene>
    <name evidence="6" type="ORF">KS407_22840</name>
</gene>
<feature type="domain" description="Ig-like" evidence="4">
    <location>
        <begin position="881"/>
        <end position="1013"/>
    </location>
</feature>
<dbReference type="Pfam" id="PF12245">
    <property type="entry name" value="Big_3_2"/>
    <property type="match status" value="2"/>
</dbReference>
<feature type="transmembrane region" description="Helical" evidence="2">
    <location>
        <begin position="1958"/>
        <end position="1979"/>
    </location>
</feature>
<evidence type="ECO:0000313" key="7">
    <source>
        <dbReference type="Proteomes" id="UP000790580"/>
    </source>
</evidence>
<evidence type="ECO:0000256" key="2">
    <source>
        <dbReference type="SAM" id="Phobius"/>
    </source>
</evidence>
<feature type="domain" description="Ig-like" evidence="4">
    <location>
        <begin position="667"/>
        <end position="735"/>
    </location>
</feature>
<feature type="region of interest" description="Disordered" evidence="1">
    <location>
        <begin position="87"/>
        <end position="212"/>
    </location>
</feature>
<evidence type="ECO:0000313" key="6">
    <source>
        <dbReference type="EMBL" id="MBU9724265.1"/>
    </source>
</evidence>
<feature type="domain" description="Bacterial Ig-like" evidence="5">
    <location>
        <begin position="1044"/>
        <end position="1128"/>
    </location>
</feature>
<dbReference type="RefSeq" id="WP_088076922.1">
    <property type="nucleotide sequence ID" value="NZ_JAHQCR010000090.1"/>
</dbReference>
<feature type="domain" description="Bacterial Ig-like" evidence="5">
    <location>
        <begin position="532"/>
        <end position="607"/>
    </location>
</feature>
<keyword evidence="7" id="KW-1185">Reference proteome</keyword>
<evidence type="ECO:0000259" key="4">
    <source>
        <dbReference type="Pfam" id="PF13750"/>
    </source>
</evidence>
<evidence type="ECO:0000259" key="3">
    <source>
        <dbReference type="Pfam" id="PF12245"/>
    </source>
</evidence>
<keyword evidence="2" id="KW-1133">Transmembrane helix</keyword>